<feature type="repeat" description="WD" evidence="2">
    <location>
        <begin position="998"/>
        <end position="1029"/>
    </location>
</feature>
<dbReference type="Gene3D" id="2.130.10.10">
    <property type="entry name" value="YVTN repeat-like/Quinoprotein amine dehydrogenase"/>
    <property type="match status" value="2"/>
</dbReference>
<keyword evidence="2" id="KW-0853">WD repeat</keyword>
<keyword evidence="1" id="KW-0677">Repeat</keyword>
<dbReference type="InterPro" id="IPR051242">
    <property type="entry name" value="WD-EF-hand_domain"/>
</dbReference>
<protein>
    <submittedName>
        <fullName evidence="3">Wd40-repeat containing protein</fullName>
    </submittedName>
</protein>
<dbReference type="PANTHER" id="PTHR44324:SF4">
    <property type="entry name" value="WD40 REPEAT DOMAIN 95"/>
    <property type="match status" value="1"/>
</dbReference>
<feature type="repeat" description="WD" evidence="2">
    <location>
        <begin position="719"/>
        <end position="760"/>
    </location>
</feature>
<dbReference type="InterPro" id="IPR036322">
    <property type="entry name" value="WD40_repeat_dom_sf"/>
</dbReference>
<dbReference type="InParanoid" id="A0A078B8G2"/>
<dbReference type="AlphaFoldDB" id="A0A078B8G2"/>
<dbReference type="EMBL" id="CCKQ01018818">
    <property type="protein sequence ID" value="CDW90805.1"/>
    <property type="molecule type" value="Genomic_DNA"/>
</dbReference>
<evidence type="ECO:0000256" key="1">
    <source>
        <dbReference type="ARBA" id="ARBA00022737"/>
    </source>
</evidence>
<sequence>MVDIKVHPFDLTFEDIAFHRVFRLFQLILEKFFWSFSRLEENQRALSEDRSKQILFESVIQKLFNALKQSIVQTDKKWKLMIKQLDLKTDEHIITLNEFLKLLESLKGMPASSSIAYNIEVIKLFRFENKYLLLTSFENKSVQIRDYANGNVIHSFVFHDEIVYPKHKEKHDPKKMSHIFKNQDILMGGSQVSSPTQALMALKRNSIARISNSSGQRSSLKKGGVMRTASGVRKKSDILSKMKTGLTKRLAETISMSRYQHTIYDEEKASPKVKSRIGKKFMNISLQNAQHQTIMGDESQLSIKKVKIKPKFYGILGIDPIRDGRDQMYQVLTPQHSDRKILQAHHHAFGLDEKFFTPEHERERHKNKFNNFIKKLEVEIKLTDKYLKDRQQFLGEEDSQDQQIIRTLRASRLKDSGKYKEQFQHFKLIDNAESRDLLDKLKTLKIKSFINNNTGNMFKKLMNKSYKDHLKKKNIQGRYLNESVHNTDSSGEDGAELKMAMNHAFQKKILLEQQRYQQREEENKQKEGEVQRLDSEKTTYPLFVKYSEQLKVIVFALVNRDLQLYEAKHSGTKLAFQLRNRVKTDQMVVCMSVAQHKIGELFLVCVGGQNEQIAVYEFDQKKNFSTYKIIFNQVAPQSQVTNFIYNQHIGLILTTFNGYIEIFDNIDFKSIWSNQLLRINDTKKQNRSSITIKFRIAFGGVQGKLGGLNGTTKKVIDVIQAHNHPIVQLSFYEQQLQIITVAENGQIGVWDAQKFEETIAKDYMKDLMRQVKLQKQTVQEQIKIEEQIMVETLQKKALSTQISPRSPFVGCLNPIQYKYFKENYNEKSMKLVSQPSANKNTTKLFENVLASDKSRLIGTIIDEKEYNIITIDSDAMIRVWSLLTGECIRSYLIEQRYDTVNHQNENRRVAAIVQDPQMKYLVVAFDKGHIQVNNLYSGALVYNESQPMRLEHEVSNLRFFNPNCNYWFITGCWEGRVGFFSKSQFAKGRHFVNFMERKSMHQKDVISIDISDENLLVTASIDNVICFWNNFTATEFKSINLPKNFGQSELGQYIQCVRFMKQNYSQYLLIFLNSGNIYVYDVVNQQFLNINDNPVQGKVKENASIDIIKNLIVSVNENGTGILQEIIFNDAHIEKSRSIFRRKNDLNIISDKRVFEFKLIREFQVADHSEIYERRKQICYFSDEWKNIHIRYK</sequence>
<dbReference type="SMART" id="SM00320">
    <property type="entry name" value="WD40"/>
    <property type="match status" value="5"/>
</dbReference>
<dbReference type="SUPFAM" id="SSF50978">
    <property type="entry name" value="WD40 repeat-like"/>
    <property type="match status" value="2"/>
</dbReference>
<accession>A0A078B8G2</accession>
<evidence type="ECO:0000313" key="4">
    <source>
        <dbReference type="Proteomes" id="UP000039865"/>
    </source>
</evidence>
<proteinExistence type="predicted"/>
<name>A0A078B8G2_STYLE</name>
<gene>
    <name evidence="3" type="primary">Contig6138.g6565</name>
    <name evidence="3" type="ORF">STYLEM_19952</name>
</gene>
<dbReference type="OrthoDB" id="75172at2759"/>
<dbReference type="PROSITE" id="PS50082">
    <property type="entry name" value="WD_REPEATS_2"/>
    <property type="match status" value="2"/>
</dbReference>
<dbReference type="PANTHER" id="PTHR44324">
    <property type="entry name" value="WD40 REPEAT DOMAIN 95"/>
    <property type="match status" value="1"/>
</dbReference>
<dbReference type="InterPro" id="IPR015943">
    <property type="entry name" value="WD40/YVTN_repeat-like_dom_sf"/>
</dbReference>
<evidence type="ECO:0000313" key="3">
    <source>
        <dbReference type="EMBL" id="CDW90805.1"/>
    </source>
</evidence>
<organism evidence="3 4">
    <name type="scientific">Stylonychia lemnae</name>
    <name type="common">Ciliate</name>
    <dbReference type="NCBI Taxonomy" id="5949"/>
    <lineage>
        <taxon>Eukaryota</taxon>
        <taxon>Sar</taxon>
        <taxon>Alveolata</taxon>
        <taxon>Ciliophora</taxon>
        <taxon>Intramacronucleata</taxon>
        <taxon>Spirotrichea</taxon>
        <taxon>Stichotrichia</taxon>
        <taxon>Sporadotrichida</taxon>
        <taxon>Oxytrichidae</taxon>
        <taxon>Stylonychinae</taxon>
        <taxon>Stylonychia</taxon>
    </lineage>
</organism>
<reference evidence="3 4" key="1">
    <citation type="submission" date="2014-06" db="EMBL/GenBank/DDBJ databases">
        <authorList>
            <person name="Swart Estienne"/>
        </authorList>
    </citation>
    <scope>NUCLEOTIDE SEQUENCE [LARGE SCALE GENOMIC DNA]</scope>
    <source>
        <strain evidence="3 4">130c</strain>
    </source>
</reference>
<evidence type="ECO:0000256" key="2">
    <source>
        <dbReference type="PROSITE-ProRule" id="PRU00221"/>
    </source>
</evidence>
<dbReference type="Proteomes" id="UP000039865">
    <property type="component" value="Unassembled WGS sequence"/>
</dbReference>
<keyword evidence="4" id="KW-1185">Reference proteome</keyword>
<dbReference type="InterPro" id="IPR001680">
    <property type="entry name" value="WD40_rpt"/>
</dbReference>